<evidence type="ECO:0000256" key="1">
    <source>
        <dbReference type="SAM" id="Phobius"/>
    </source>
</evidence>
<comment type="caution">
    <text evidence="2">The sequence shown here is derived from an EMBL/GenBank/DDBJ whole genome shotgun (WGS) entry which is preliminary data.</text>
</comment>
<dbReference type="AlphaFoldDB" id="A0A265N7A9"/>
<sequence>MRILSEDFLENPYGILGLVIAVIIMIIVYFINLRIGKKKHLFDERYQQTSNRAKARSWDAMLVIYLAAWFVVIIFDGISFSFFLLTALYVLHNMTLMITGLYFSNKDL</sequence>
<name>A0A265N7A9_9BACI</name>
<protein>
    <recommendedName>
        <fullName evidence="4">DUF3796 domain-containing protein</fullName>
    </recommendedName>
</protein>
<dbReference type="Proteomes" id="UP000216498">
    <property type="component" value="Unassembled WGS sequence"/>
</dbReference>
<keyword evidence="3" id="KW-1185">Reference proteome</keyword>
<dbReference type="EMBL" id="NPMS01000007">
    <property type="protein sequence ID" value="OZU87910.1"/>
    <property type="molecule type" value="Genomic_DNA"/>
</dbReference>
<keyword evidence="1" id="KW-0472">Membrane</keyword>
<accession>A0A265N7A9</accession>
<keyword evidence="1" id="KW-1133">Transmembrane helix</keyword>
<dbReference type="Pfam" id="PF09946">
    <property type="entry name" value="DUF2178"/>
    <property type="match status" value="1"/>
</dbReference>
<proteinExistence type="predicted"/>
<evidence type="ECO:0000313" key="2">
    <source>
        <dbReference type="EMBL" id="OZU87910.1"/>
    </source>
</evidence>
<dbReference type="InterPro" id="IPR019235">
    <property type="entry name" value="DUF2178_TM"/>
</dbReference>
<organism evidence="2 3">
    <name type="scientific">Virgibacillus indicus</name>
    <dbReference type="NCBI Taxonomy" id="2024554"/>
    <lineage>
        <taxon>Bacteria</taxon>
        <taxon>Bacillati</taxon>
        <taxon>Bacillota</taxon>
        <taxon>Bacilli</taxon>
        <taxon>Bacillales</taxon>
        <taxon>Bacillaceae</taxon>
        <taxon>Virgibacillus</taxon>
    </lineage>
</organism>
<evidence type="ECO:0000313" key="3">
    <source>
        <dbReference type="Proteomes" id="UP000216498"/>
    </source>
</evidence>
<feature type="transmembrane region" description="Helical" evidence="1">
    <location>
        <begin position="81"/>
        <end position="103"/>
    </location>
</feature>
<keyword evidence="1" id="KW-0812">Transmembrane</keyword>
<gene>
    <name evidence="2" type="ORF">CIL03_14505</name>
</gene>
<feature type="transmembrane region" description="Helical" evidence="1">
    <location>
        <begin position="12"/>
        <end position="36"/>
    </location>
</feature>
<dbReference type="OrthoDB" id="2647991at2"/>
<reference evidence="2 3" key="1">
    <citation type="submission" date="2017-08" db="EMBL/GenBank/DDBJ databases">
        <title>Virgibacillus indicus sp. nov. and Virgibacillus profoundi sp. nov, two moderately halophilic bacteria isolated from marine sediment by using the Microfluidic Streak Plate.</title>
        <authorList>
            <person name="Xu B."/>
            <person name="Hu B."/>
            <person name="Wang J."/>
            <person name="Zhu Y."/>
            <person name="Huang L."/>
            <person name="Du W."/>
            <person name="Huang Y."/>
        </authorList>
    </citation>
    <scope>NUCLEOTIDE SEQUENCE [LARGE SCALE GENOMIC DNA]</scope>
    <source>
        <strain evidence="2 3">IO3-P2-C2</strain>
    </source>
</reference>
<evidence type="ECO:0008006" key="4">
    <source>
        <dbReference type="Google" id="ProtNLM"/>
    </source>
</evidence>
<feature type="transmembrane region" description="Helical" evidence="1">
    <location>
        <begin position="57"/>
        <end position="75"/>
    </location>
</feature>